<dbReference type="EMBL" id="FQWQ01000001">
    <property type="protein sequence ID" value="SHG82658.1"/>
    <property type="molecule type" value="Genomic_DNA"/>
</dbReference>
<dbReference type="GO" id="GO:0005737">
    <property type="term" value="C:cytoplasm"/>
    <property type="evidence" value="ECO:0007669"/>
    <property type="project" value="TreeGrafter"/>
</dbReference>
<evidence type="ECO:0000313" key="2">
    <source>
        <dbReference type="EMBL" id="SHG82658.1"/>
    </source>
</evidence>
<dbReference type="InterPro" id="IPR038765">
    <property type="entry name" value="Papain-like_cys_pep_sf"/>
</dbReference>
<gene>
    <name evidence="2" type="ORF">SAMN04488109_2023</name>
</gene>
<keyword evidence="3" id="KW-1185">Reference proteome</keyword>
<accession>A0A1M5MZE4</accession>
<evidence type="ECO:0000259" key="1">
    <source>
        <dbReference type="SMART" id="SM00460"/>
    </source>
</evidence>
<organism evidence="2 3">
    <name type="scientific">Chryseolinea serpens</name>
    <dbReference type="NCBI Taxonomy" id="947013"/>
    <lineage>
        <taxon>Bacteria</taxon>
        <taxon>Pseudomonadati</taxon>
        <taxon>Bacteroidota</taxon>
        <taxon>Cytophagia</taxon>
        <taxon>Cytophagales</taxon>
        <taxon>Fulvivirgaceae</taxon>
        <taxon>Chryseolinea</taxon>
    </lineage>
</organism>
<evidence type="ECO:0000313" key="3">
    <source>
        <dbReference type="Proteomes" id="UP000184212"/>
    </source>
</evidence>
<dbReference type="PANTHER" id="PTHR46333:SF2">
    <property type="entry name" value="CYTOKINESIS PROTEIN 3"/>
    <property type="match status" value="1"/>
</dbReference>
<dbReference type="Proteomes" id="UP000184212">
    <property type="component" value="Unassembled WGS sequence"/>
</dbReference>
<proteinExistence type="predicted"/>
<dbReference type="STRING" id="947013.SAMN04488109_2023"/>
<dbReference type="SMART" id="SM00460">
    <property type="entry name" value="TGc"/>
    <property type="match status" value="1"/>
</dbReference>
<dbReference type="SUPFAM" id="SSF54001">
    <property type="entry name" value="Cysteine proteinases"/>
    <property type="match status" value="1"/>
</dbReference>
<dbReference type="InterPro" id="IPR002931">
    <property type="entry name" value="Transglutaminase-like"/>
</dbReference>
<dbReference type="PANTHER" id="PTHR46333">
    <property type="entry name" value="CYTOKINESIS PROTEIN 3"/>
    <property type="match status" value="1"/>
</dbReference>
<dbReference type="Gene3D" id="3.10.620.30">
    <property type="match status" value="1"/>
</dbReference>
<reference evidence="2 3" key="1">
    <citation type="submission" date="2016-11" db="EMBL/GenBank/DDBJ databases">
        <authorList>
            <person name="Jaros S."/>
            <person name="Januszkiewicz K."/>
            <person name="Wedrychowicz H."/>
        </authorList>
    </citation>
    <scope>NUCLEOTIDE SEQUENCE [LARGE SCALE GENOMIC DNA]</scope>
    <source>
        <strain evidence="2 3">DSM 24574</strain>
    </source>
</reference>
<name>A0A1M5MZE4_9BACT</name>
<feature type="domain" description="Transglutaminase-like" evidence="1">
    <location>
        <begin position="114"/>
        <end position="180"/>
    </location>
</feature>
<dbReference type="AlphaFoldDB" id="A0A1M5MZE4"/>
<sequence length="335" mass="38266">MKTAWTFCMAVIFSVHLYAQRTDFACTDFRNADNVAARYSKHPLNDLKSLADKLTRSLPSEEEKFRAIYVWVANNIEYDYALYLKNKQKRESLKKPEDLAAWNKGFSLRVFKNLLEKQKTVCSGYAYLVRELATYAGLTCVIIDGYGRNAHSNIGGPGIANHSWNAVRLHNKWYLCDATWSSGAYDTEQSKYVKKFDVSYFLADPLSFVNNHYPLDSSWMLLAYKPTLDQFLNGPLVYSGALLHEVHAMSPRTLNLVAAKGETISFQFAKNGDEIVKSLQLTIEGPNTKQTFDTRYRNDSSGGYSVDHTFHTKGTQTVHFLLNERYIFTYVVTVR</sequence>
<dbReference type="Pfam" id="PF01841">
    <property type="entry name" value="Transglut_core"/>
    <property type="match status" value="1"/>
</dbReference>
<protein>
    <submittedName>
        <fullName evidence="2">Transglutaminase-like superfamily protein</fullName>
    </submittedName>
</protein>
<dbReference type="InterPro" id="IPR052557">
    <property type="entry name" value="CAP/Cytokinesis_protein"/>
</dbReference>